<accession>A0A5J4Q5Y4</accession>
<dbReference type="AlphaFoldDB" id="A0A5J4Q5Y4"/>
<protein>
    <submittedName>
        <fullName evidence="1">Uncharacterized protein</fullName>
    </submittedName>
</protein>
<sequence>MKKILIALVLIFGITIVAQNNTTREEKTYTQREVDLMMQAQEQERKISEMQRSVEEYKERIQNNDYTLFMKQAIIRK</sequence>
<evidence type="ECO:0000313" key="1">
    <source>
        <dbReference type="EMBL" id="KAA6316448.1"/>
    </source>
</evidence>
<gene>
    <name evidence="1" type="ORF">EZS27_033246</name>
</gene>
<feature type="non-terminal residue" evidence="1">
    <location>
        <position position="77"/>
    </location>
</feature>
<comment type="caution">
    <text evidence="1">The sequence shown here is derived from an EMBL/GenBank/DDBJ whole genome shotgun (WGS) entry which is preliminary data.</text>
</comment>
<proteinExistence type="predicted"/>
<dbReference type="EMBL" id="SNRY01004877">
    <property type="protein sequence ID" value="KAA6316448.1"/>
    <property type="molecule type" value="Genomic_DNA"/>
</dbReference>
<organism evidence="1">
    <name type="scientific">termite gut metagenome</name>
    <dbReference type="NCBI Taxonomy" id="433724"/>
    <lineage>
        <taxon>unclassified sequences</taxon>
        <taxon>metagenomes</taxon>
        <taxon>organismal metagenomes</taxon>
    </lineage>
</organism>
<name>A0A5J4Q5Y4_9ZZZZ</name>
<reference evidence="1" key="1">
    <citation type="submission" date="2019-03" db="EMBL/GenBank/DDBJ databases">
        <title>Single cell metagenomics reveals metabolic interactions within the superorganism composed of flagellate Streblomastix strix and complex community of Bacteroidetes bacteria on its surface.</title>
        <authorList>
            <person name="Treitli S.C."/>
            <person name="Kolisko M."/>
            <person name="Husnik F."/>
            <person name="Keeling P."/>
            <person name="Hampl V."/>
        </authorList>
    </citation>
    <scope>NUCLEOTIDE SEQUENCE</scope>
    <source>
        <strain evidence="1">STM</strain>
    </source>
</reference>